<organism evidence="9 10">
    <name type="scientific">Aristolochia fimbriata</name>
    <name type="common">White veined hardy Dutchman's pipe vine</name>
    <dbReference type="NCBI Taxonomy" id="158543"/>
    <lineage>
        <taxon>Eukaryota</taxon>
        <taxon>Viridiplantae</taxon>
        <taxon>Streptophyta</taxon>
        <taxon>Embryophyta</taxon>
        <taxon>Tracheophyta</taxon>
        <taxon>Spermatophyta</taxon>
        <taxon>Magnoliopsida</taxon>
        <taxon>Magnoliidae</taxon>
        <taxon>Piperales</taxon>
        <taxon>Aristolochiaceae</taxon>
        <taxon>Aristolochia</taxon>
    </lineage>
</organism>
<keyword evidence="2" id="KW-0479">Metal-binding</keyword>
<dbReference type="GO" id="GO:0008270">
    <property type="term" value="F:zinc ion binding"/>
    <property type="evidence" value="ECO:0007669"/>
    <property type="project" value="UniProtKB-KW"/>
</dbReference>
<evidence type="ECO:0000256" key="4">
    <source>
        <dbReference type="ARBA" id="ARBA00022833"/>
    </source>
</evidence>
<dbReference type="InterPro" id="IPR013087">
    <property type="entry name" value="Znf_C2H2_type"/>
</dbReference>
<dbReference type="GO" id="GO:0005634">
    <property type="term" value="C:nucleus"/>
    <property type="evidence" value="ECO:0007669"/>
    <property type="project" value="UniProtKB-SubCell"/>
</dbReference>
<evidence type="ECO:0000256" key="1">
    <source>
        <dbReference type="ARBA" id="ARBA00004123"/>
    </source>
</evidence>
<keyword evidence="3 6" id="KW-0863">Zinc-finger</keyword>
<comment type="caution">
    <text evidence="9">The sequence shown here is derived from an EMBL/GenBank/DDBJ whole genome shotgun (WGS) entry which is preliminary data.</text>
</comment>
<evidence type="ECO:0000313" key="10">
    <source>
        <dbReference type="Proteomes" id="UP000825729"/>
    </source>
</evidence>
<accession>A0AAV7FAT1</accession>
<evidence type="ECO:0000313" key="9">
    <source>
        <dbReference type="EMBL" id="KAG9457330.1"/>
    </source>
</evidence>
<proteinExistence type="predicted"/>
<evidence type="ECO:0000256" key="5">
    <source>
        <dbReference type="ARBA" id="ARBA00023242"/>
    </source>
</evidence>
<feature type="region of interest" description="Disordered" evidence="7">
    <location>
        <begin position="111"/>
        <end position="130"/>
    </location>
</feature>
<dbReference type="EMBL" id="JAINDJ010000002">
    <property type="protein sequence ID" value="KAG9457330.1"/>
    <property type="molecule type" value="Genomic_DNA"/>
</dbReference>
<dbReference type="FunFam" id="3.30.160.60:FF:001366">
    <property type="entry name" value="Zinc finger protein 2"/>
    <property type="match status" value="1"/>
</dbReference>
<sequence length="284" mass="30515">MYTSSKRAINLFYACKVCGKLFCLCELPKLKGTSGEELDQKFGSTKSCSSPLFPIKDMTKPSSELDPEASEDESDVGSQVASNVSTQETNAISLDLTLSFSSQENDSVGKESVGFSLSSTSESSSGARPSSVVPRVFSCNYCQRKFYSSQALGGHQNAHKRERTLAKRALRMGVFTEHYASLASLPLHGSSCRSLGIKAHSGVHNYTMGKSDARSGARFENNVLGLPVFTEDEDVDLFWPGSFRQVSTGGGPGFGSPGSSNMNFVAVAPPKEEETSTPDLTLRL</sequence>
<evidence type="ECO:0000256" key="7">
    <source>
        <dbReference type="SAM" id="MobiDB-lite"/>
    </source>
</evidence>
<dbReference type="AlphaFoldDB" id="A0AAV7FAT1"/>
<dbReference type="InterPro" id="IPR044246">
    <property type="entry name" value="ZFP3-like"/>
</dbReference>
<reference evidence="9 10" key="1">
    <citation type="submission" date="2021-07" db="EMBL/GenBank/DDBJ databases">
        <title>The Aristolochia fimbriata genome: insights into angiosperm evolution, floral development and chemical biosynthesis.</title>
        <authorList>
            <person name="Jiao Y."/>
        </authorList>
    </citation>
    <scope>NUCLEOTIDE SEQUENCE [LARGE SCALE GENOMIC DNA]</scope>
    <source>
        <strain evidence="9">IBCAS-2021</strain>
        <tissue evidence="9">Leaf</tissue>
    </source>
</reference>
<evidence type="ECO:0000256" key="2">
    <source>
        <dbReference type="ARBA" id="ARBA00022723"/>
    </source>
</evidence>
<protein>
    <recommendedName>
        <fullName evidence="8">C2H2-type domain-containing protein</fullName>
    </recommendedName>
</protein>
<feature type="domain" description="C2H2-type" evidence="8">
    <location>
        <begin position="137"/>
        <end position="164"/>
    </location>
</feature>
<dbReference type="SUPFAM" id="SSF57667">
    <property type="entry name" value="beta-beta-alpha zinc fingers"/>
    <property type="match status" value="1"/>
</dbReference>
<evidence type="ECO:0000259" key="8">
    <source>
        <dbReference type="PROSITE" id="PS50157"/>
    </source>
</evidence>
<dbReference type="PROSITE" id="PS50157">
    <property type="entry name" value="ZINC_FINGER_C2H2_2"/>
    <property type="match status" value="1"/>
</dbReference>
<keyword evidence="4" id="KW-0862">Zinc</keyword>
<dbReference type="PROSITE" id="PS00028">
    <property type="entry name" value="ZINC_FINGER_C2H2_1"/>
    <property type="match status" value="1"/>
</dbReference>
<dbReference type="Proteomes" id="UP000825729">
    <property type="component" value="Unassembled WGS sequence"/>
</dbReference>
<feature type="compositionally biased region" description="Acidic residues" evidence="7">
    <location>
        <begin position="65"/>
        <end position="75"/>
    </location>
</feature>
<keyword evidence="5" id="KW-0539">Nucleus</keyword>
<comment type="subcellular location">
    <subcellularLocation>
        <location evidence="1">Nucleus</location>
    </subcellularLocation>
</comment>
<dbReference type="InterPro" id="IPR036236">
    <property type="entry name" value="Znf_C2H2_sf"/>
</dbReference>
<gene>
    <name evidence="9" type="ORF">H6P81_001838</name>
</gene>
<dbReference type="GO" id="GO:0009788">
    <property type="term" value="P:negative regulation of abscisic acid-activated signaling pathway"/>
    <property type="evidence" value="ECO:0007669"/>
    <property type="project" value="InterPro"/>
</dbReference>
<dbReference type="Gene3D" id="3.30.160.60">
    <property type="entry name" value="Classic Zinc Finger"/>
    <property type="match status" value="1"/>
</dbReference>
<dbReference type="PANTHER" id="PTHR47287:SF18">
    <property type="entry name" value="TRANSCRIPTION FACTOR C2H2 FAMILY"/>
    <property type="match status" value="1"/>
</dbReference>
<feature type="region of interest" description="Disordered" evidence="7">
    <location>
        <begin position="53"/>
        <end position="84"/>
    </location>
</feature>
<evidence type="ECO:0000256" key="6">
    <source>
        <dbReference type="PROSITE-ProRule" id="PRU00042"/>
    </source>
</evidence>
<dbReference type="PANTHER" id="PTHR47287">
    <property type="entry name" value="C2H2 AND C2HC ZINC FINGERS SUPERFAMILY PROTEIN"/>
    <property type="match status" value="1"/>
</dbReference>
<keyword evidence="10" id="KW-1185">Reference proteome</keyword>
<name>A0AAV7FAT1_ARIFI</name>
<evidence type="ECO:0000256" key="3">
    <source>
        <dbReference type="ARBA" id="ARBA00022771"/>
    </source>
</evidence>